<dbReference type="PIRSF" id="PIRSF004749">
    <property type="entry name" value="Pep_def"/>
    <property type="match status" value="1"/>
</dbReference>
<evidence type="ECO:0000256" key="2">
    <source>
        <dbReference type="HAMAP-Rule" id="MF_00163"/>
    </source>
</evidence>
<dbReference type="HAMAP" id="MF_00163">
    <property type="entry name" value="Pep_deformylase"/>
    <property type="match status" value="1"/>
</dbReference>
<dbReference type="STRING" id="1798375.A2773_06370"/>
<dbReference type="NCBIfam" id="NF001159">
    <property type="entry name" value="PRK00150.1-3"/>
    <property type="match status" value="1"/>
</dbReference>
<dbReference type="InterPro" id="IPR036821">
    <property type="entry name" value="Peptide_deformylase_sf"/>
</dbReference>
<dbReference type="PRINTS" id="PR01576">
    <property type="entry name" value="PDEFORMYLASE"/>
</dbReference>
<gene>
    <name evidence="2" type="primary">def</name>
    <name evidence="3" type="ORF">A2773_06370</name>
</gene>
<keyword evidence="2" id="KW-0408">Iron</keyword>
<feature type="binding site" evidence="2">
    <location>
        <position position="147"/>
    </location>
    <ligand>
        <name>Fe cation</name>
        <dbReference type="ChEBI" id="CHEBI:24875"/>
    </ligand>
</feature>
<dbReference type="InterPro" id="IPR023635">
    <property type="entry name" value="Peptide_deformylase"/>
</dbReference>
<feature type="binding site" evidence="2">
    <location>
        <position position="105"/>
    </location>
    <ligand>
        <name>Fe cation</name>
        <dbReference type="ChEBI" id="CHEBI:24875"/>
    </ligand>
</feature>
<dbReference type="GO" id="GO:0006412">
    <property type="term" value="P:translation"/>
    <property type="evidence" value="ECO:0007669"/>
    <property type="project" value="UniProtKB-UniRule"/>
</dbReference>
<dbReference type="SUPFAM" id="SSF56420">
    <property type="entry name" value="Peptide deformylase"/>
    <property type="match status" value="1"/>
</dbReference>
<keyword evidence="2" id="KW-0648">Protein biosynthesis</keyword>
<comment type="similarity">
    <text evidence="1 2">Belongs to the polypeptide deformylase family.</text>
</comment>
<reference evidence="3 4" key="1">
    <citation type="journal article" date="2016" name="Nat. Commun.">
        <title>Thousands of microbial genomes shed light on interconnected biogeochemical processes in an aquifer system.</title>
        <authorList>
            <person name="Anantharaman K."/>
            <person name="Brown C.T."/>
            <person name="Hug L.A."/>
            <person name="Sharon I."/>
            <person name="Castelle C.J."/>
            <person name="Probst A.J."/>
            <person name="Thomas B.C."/>
            <person name="Singh A."/>
            <person name="Wilkins M.J."/>
            <person name="Karaoz U."/>
            <person name="Brodie E.L."/>
            <person name="Williams K.H."/>
            <person name="Hubbard S.S."/>
            <person name="Banfield J.F."/>
        </authorList>
    </citation>
    <scope>NUCLEOTIDE SEQUENCE [LARGE SCALE GENOMIC DNA]</scope>
</reference>
<protein>
    <recommendedName>
        <fullName evidence="2">Peptide deformylase</fullName>
        <shortName evidence="2">PDF</shortName>
        <ecNumber evidence="2">3.5.1.88</ecNumber>
    </recommendedName>
    <alternativeName>
        <fullName evidence="2">Polypeptide deformylase</fullName>
    </alternativeName>
</protein>
<feature type="binding site" evidence="2">
    <location>
        <position position="151"/>
    </location>
    <ligand>
        <name>Fe cation</name>
        <dbReference type="ChEBI" id="CHEBI:24875"/>
    </ligand>
</feature>
<keyword evidence="2" id="KW-0378">Hydrolase</keyword>
<dbReference type="Gene3D" id="3.90.45.10">
    <property type="entry name" value="Peptide deformylase"/>
    <property type="match status" value="1"/>
</dbReference>
<dbReference type="GO" id="GO:0046872">
    <property type="term" value="F:metal ion binding"/>
    <property type="evidence" value="ECO:0007669"/>
    <property type="project" value="UniProtKB-KW"/>
</dbReference>
<accession>A0A1F5ZP18</accession>
<keyword evidence="2" id="KW-0479">Metal-binding</keyword>
<sequence>MIVQTPNPVLTQKAKPIEKIDNKIIEIIDQMKKTLTNTQNPKGVGLAAPQIGISYRLFITRPRDKNPIEVFINPEILWTSDEKDIIRRPKTSNKKIKDEKRLEGCLSINNIWGHVKRSTKVRLKFLDEKGRSQEKEFKDFEATIIQHECDHLEGILFTRRVLEQGNKLYKIEHEGEEEKLVEIEI</sequence>
<comment type="function">
    <text evidence="2">Removes the formyl group from the N-terminal Met of newly synthesized proteins. Requires at least a dipeptide for an efficient rate of reaction. N-terminal L-methionine is a prerequisite for activity but the enzyme has broad specificity at other positions.</text>
</comment>
<dbReference type="EC" id="3.5.1.88" evidence="2"/>
<proteinExistence type="inferred from homology"/>
<dbReference type="CDD" id="cd00487">
    <property type="entry name" value="Pep_deformylase"/>
    <property type="match status" value="1"/>
</dbReference>
<dbReference type="EMBL" id="MFJE01000022">
    <property type="protein sequence ID" value="OGG14219.1"/>
    <property type="molecule type" value="Genomic_DNA"/>
</dbReference>
<dbReference type="PANTHER" id="PTHR10458:SF22">
    <property type="entry name" value="PEPTIDE DEFORMYLASE"/>
    <property type="match status" value="1"/>
</dbReference>
<dbReference type="AlphaFoldDB" id="A0A1F5ZP18"/>
<organism evidence="3 4">
    <name type="scientific">Candidatus Gottesmanbacteria bacterium RIFCSPHIGHO2_01_FULL_39_10</name>
    <dbReference type="NCBI Taxonomy" id="1798375"/>
    <lineage>
        <taxon>Bacteria</taxon>
        <taxon>Candidatus Gottesmaniibacteriota</taxon>
    </lineage>
</organism>
<dbReference type="GO" id="GO:0042586">
    <property type="term" value="F:peptide deformylase activity"/>
    <property type="evidence" value="ECO:0007669"/>
    <property type="project" value="UniProtKB-UniRule"/>
</dbReference>
<name>A0A1F5ZP18_9BACT</name>
<evidence type="ECO:0000256" key="1">
    <source>
        <dbReference type="ARBA" id="ARBA00010759"/>
    </source>
</evidence>
<dbReference type="Pfam" id="PF01327">
    <property type="entry name" value="Pep_deformylase"/>
    <property type="match status" value="1"/>
</dbReference>
<comment type="cofactor">
    <cofactor evidence="2">
        <name>Fe(2+)</name>
        <dbReference type="ChEBI" id="CHEBI:29033"/>
    </cofactor>
    <text evidence="2">Binds 1 Fe(2+) ion.</text>
</comment>
<evidence type="ECO:0000313" key="4">
    <source>
        <dbReference type="Proteomes" id="UP000177383"/>
    </source>
</evidence>
<comment type="catalytic activity">
    <reaction evidence="2">
        <text>N-terminal N-formyl-L-methionyl-[peptide] + H2O = N-terminal L-methionyl-[peptide] + formate</text>
        <dbReference type="Rhea" id="RHEA:24420"/>
        <dbReference type="Rhea" id="RHEA-COMP:10639"/>
        <dbReference type="Rhea" id="RHEA-COMP:10640"/>
        <dbReference type="ChEBI" id="CHEBI:15377"/>
        <dbReference type="ChEBI" id="CHEBI:15740"/>
        <dbReference type="ChEBI" id="CHEBI:49298"/>
        <dbReference type="ChEBI" id="CHEBI:64731"/>
        <dbReference type="EC" id="3.5.1.88"/>
    </reaction>
</comment>
<dbReference type="NCBIfam" id="TIGR00079">
    <property type="entry name" value="pept_deformyl"/>
    <property type="match status" value="1"/>
</dbReference>
<feature type="active site" evidence="2">
    <location>
        <position position="148"/>
    </location>
</feature>
<evidence type="ECO:0000313" key="3">
    <source>
        <dbReference type="EMBL" id="OGG14219.1"/>
    </source>
</evidence>
<comment type="caution">
    <text evidence="3">The sequence shown here is derived from an EMBL/GenBank/DDBJ whole genome shotgun (WGS) entry which is preliminary data.</text>
</comment>
<dbReference type="PANTHER" id="PTHR10458">
    <property type="entry name" value="PEPTIDE DEFORMYLASE"/>
    <property type="match status" value="1"/>
</dbReference>
<dbReference type="Proteomes" id="UP000177383">
    <property type="component" value="Unassembled WGS sequence"/>
</dbReference>